<dbReference type="SMART" id="SM00220">
    <property type="entry name" value="S_TKc"/>
    <property type="match status" value="1"/>
</dbReference>
<dbReference type="InterPro" id="IPR050235">
    <property type="entry name" value="CK1_Ser-Thr_kinase"/>
</dbReference>
<dbReference type="SUPFAM" id="SSF56112">
    <property type="entry name" value="Protein kinase-like (PK-like)"/>
    <property type="match status" value="1"/>
</dbReference>
<dbReference type="PROSITE" id="PS50011">
    <property type="entry name" value="PROTEIN_KINASE_DOM"/>
    <property type="match status" value="1"/>
</dbReference>
<evidence type="ECO:0000313" key="4">
    <source>
        <dbReference type="Proteomes" id="UP001620645"/>
    </source>
</evidence>
<keyword evidence="4" id="KW-1185">Reference proteome</keyword>
<dbReference type="InterPro" id="IPR011009">
    <property type="entry name" value="Kinase-like_dom_sf"/>
</dbReference>
<dbReference type="Pfam" id="PF00069">
    <property type="entry name" value="Pkinase"/>
    <property type="match status" value="1"/>
</dbReference>
<proteinExistence type="predicted"/>
<feature type="region of interest" description="Disordered" evidence="1">
    <location>
        <begin position="1"/>
        <end position="24"/>
    </location>
</feature>
<dbReference type="Gene3D" id="1.10.510.10">
    <property type="entry name" value="Transferase(Phosphotransferase) domain 1"/>
    <property type="match status" value="1"/>
</dbReference>
<dbReference type="PANTHER" id="PTHR11909">
    <property type="entry name" value="CASEIN KINASE-RELATED"/>
    <property type="match status" value="1"/>
</dbReference>
<evidence type="ECO:0000259" key="2">
    <source>
        <dbReference type="PROSITE" id="PS50011"/>
    </source>
</evidence>
<dbReference type="EMBL" id="JBICCN010000025">
    <property type="protein sequence ID" value="KAL3102416.1"/>
    <property type="molecule type" value="Genomic_DNA"/>
</dbReference>
<reference evidence="3 4" key="1">
    <citation type="submission" date="2024-10" db="EMBL/GenBank/DDBJ databases">
        <authorList>
            <person name="Kim D."/>
        </authorList>
    </citation>
    <scope>NUCLEOTIDE SEQUENCE [LARGE SCALE GENOMIC DNA]</scope>
    <source>
        <strain evidence="3">Taebaek</strain>
    </source>
</reference>
<feature type="domain" description="Protein kinase" evidence="2">
    <location>
        <begin position="47"/>
        <end position="365"/>
    </location>
</feature>
<dbReference type="AlphaFoldDB" id="A0ABD2KHQ4"/>
<protein>
    <recommendedName>
        <fullName evidence="2">Protein kinase domain-containing protein</fullName>
    </recommendedName>
</protein>
<evidence type="ECO:0000313" key="3">
    <source>
        <dbReference type="EMBL" id="KAL3102416.1"/>
    </source>
</evidence>
<comment type="caution">
    <text evidence="3">The sequence shown here is derived from an EMBL/GenBank/DDBJ whole genome shotgun (WGS) entry which is preliminary data.</text>
</comment>
<evidence type="ECO:0000256" key="1">
    <source>
        <dbReference type="SAM" id="MobiDB-lite"/>
    </source>
</evidence>
<dbReference type="InterPro" id="IPR000719">
    <property type="entry name" value="Prot_kinase_dom"/>
</dbReference>
<sequence>MTDKASRMTRNVKTLIPEPEKADEKTKKAAKELESFLVSLSPFNKKWEVERTLSSGAYGVVFLCNDPLMDIKGVVKVARAESGSETAEWEAAVMDKVTKNAHGKSINIVKLLDKGVLVAPDNSRLNFMVLEFCELQVKKYIGYRPAGPPRRARICQVLLGALKAIYDMHNQGLLHRDLKPENMGILSKADPVTVLYDLGMSRMFTNQLGQVRDPRTVVPFKGTVEWASGHALKGREQTRWDDLIAWLYIAVELFDPDILTESPYPWDNHRIKNTKAVRYLKSSYSPAKILLKNCPRQFYSIHTYLYCGNRLLVPDYAFLADKVGQAMEEIQEQIKSGGAASKQPQQSAASVAIGKSSVGQSMPYMTRFDEFVAAGAVERMEPHQCDKSGLVLRELLACSIEVAARERRNRNNPKLRVLFLSAMIGPKSDDATKLGNSQIELVNAGQFVEQFK</sequence>
<organism evidence="3 4">
    <name type="scientific">Heterodera schachtii</name>
    <name type="common">Sugarbeet cyst nematode worm</name>
    <name type="synonym">Tylenchus schachtii</name>
    <dbReference type="NCBI Taxonomy" id="97005"/>
    <lineage>
        <taxon>Eukaryota</taxon>
        <taxon>Metazoa</taxon>
        <taxon>Ecdysozoa</taxon>
        <taxon>Nematoda</taxon>
        <taxon>Chromadorea</taxon>
        <taxon>Rhabditida</taxon>
        <taxon>Tylenchina</taxon>
        <taxon>Tylenchomorpha</taxon>
        <taxon>Tylenchoidea</taxon>
        <taxon>Heteroderidae</taxon>
        <taxon>Heteroderinae</taxon>
        <taxon>Heterodera</taxon>
    </lineage>
</organism>
<gene>
    <name evidence="3" type="ORF">niasHS_000261</name>
</gene>
<dbReference type="Proteomes" id="UP001620645">
    <property type="component" value="Unassembled WGS sequence"/>
</dbReference>
<accession>A0ABD2KHQ4</accession>
<name>A0ABD2KHQ4_HETSC</name>